<evidence type="ECO:0000259" key="1">
    <source>
        <dbReference type="PROSITE" id="PS51186"/>
    </source>
</evidence>
<organism evidence="2 3">
    <name type="scientific">Thalassomonas haliotis</name>
    <dbReference type="NCBI Taxonomy" id="485448"/>
    <lineage>
        <taxon>Bacteria</taxon>
        <taxon>Pseudomonadati</taxon>
        <taxon>Pseudomonadota</taxon>
        <taxon>Gammaproteobacteria</taxon>
        <taxon>Alteromonadales</taxon>
        <taxon>Colwelliaceae</taxon>
        <taxon>Thalassomonas</taxon>
    </lineage>
</organism>
<gene>
    <name evidence="2" type="ORF">H3N35_13435</name>
</gene>
<dbReference type="PANTHER" id="PTHR43792">
    <property type="entry name" value="GNAT FAMILY, PUTATIVE (AFU_ORTHOLOGUE AFUA_3G00765)-RELATED-RELATED"/>
    <property type="match status" value="1"/>
</dbReference>
<dbReference type="Proteomes" id="UP001215231">
    <property type="component" value="Chromosome"/>
</dbReference>
<dbReference type="InterPro" id="IPR051531">
    <property type="entry name" value="N-acetyltransferase"/>
</dbReference>
<dbReference type="Pfam" id="PF13302">
    <property type="entry name" value="Acetyltransf_3"/>
    <property type="match status" value="1"/>
</dbReference>
<name>A0ABY7VKR6_9GAMM</name>
<dbReference type="SUPFAM" id="SSF55729">
    <property type="entry name" value="Acyl-CoA N-acyltransferases (Nat)"/>
    <property type="match status" value="1"/>
</dbReference>
<sequence>MATASLAPISERNQVNGVSAYQQTAGLNAVSAMSAGGRAVNWLQAADMLEHSQVGAGQRLELMLQMRQALAPEQPPLTQAQLLLASDLAGYLSDWPLLASICGKLLENSQSSRENQAQSGPEALNISEVCIKQSYCLEQMGLYGEAQAVLENQLLARPFDPELITTYEYCKSQWQQLPYALSDLQSDPLMLLPLTEQHLENFSWQYADSRIRKLCNLPKFTSNEQWLQWLDSCRQERGLYLFAVMHIEWGFIGSVSLEVYQGVGFFYYWLGADFQGQGFGPRAVAILLTLAQRYFGQDCCYAKVYHHNVPSQKAMAKLGFTPLDFAIKAPFDNEVFYYLGPDKAQWQLYRELHWLLQAQDSELELEEKYLAPTK</sequence>
<accession>A0ABY7VKR6</accession>
<dbReference type="EMBL" id="CP059693">
    <property type="protein sequence ID" value="WDE14329.1"/>
    <property type="molecule type" value="Genomic_DNA"/>
</dbReference>
<evidence type="ECO:0000313" key="2">
    <source>
        <dbReference type="EMBL" id="WDE14329.1"/>
    </source>
</evidence>
<dbReference type="RefSeq" id="WP_274054883.1">
    <property type="nucleotide sequence ID" value="NZ_CP059693.1"/>
</dbReference>
<evidence type="ECO:0000313" key="3">
    <source>
        <dbReference type="Proteomes" id="UP001215231"/>
    </source>
</evidence>
<dbReference type="PROSITE" id="PS51186">
    <property type="entry name" value="GNAT"/>
    <property type="match status" value="1"/>
</dbReference>
<proteinExistence type="predicted"/>
<reference evidence="2 3" key="1">
    <citation type="journal article" date="2022" name="Mar. Drugs">
        <title>Bioassay-Guided Fractionation Leads to the Detection of Cholic Acid Generated by the Rare Thalassomonas sp.</title>
        <authorList>
            <person name="Pheiffer F."/>
            <person name="Schneider Y.K."/>
            <person name="Hansen E.H."/>
            <person name="Andersen J.H."/>
            <person name="Isaksson J."/>
            <person name="Busche T."/>
            <person name="R C."/>
            <person name="Kalinowski J."/>
            <person name="Zyl L.V."/>
            <person name="Trindade M."/>
        </authorList>
    </citation>
    <scope>NUCLEOTIDE SEQUENCE [LARGE SCALE GENOMIC DNA]</scope>
    <source>
        <strain evidence="2 3">A5K-61T</strain>
    </source>
</reference>
<feature type="domain" description="N-acetyltransferase" evidence="1">
    <location>
        <begin position="189"/>
        <end position="344"/>
    </location>
</feature>
<dbReference type="Gene3D" id="3.40.630.30">
    <property type="match status" value="1"/>
</dbReference>
<dbReference type="InterPro" id="IPR000182">
    <property type="entry name" value="GNAT_dom"/>
</dbReference>
<dbReference type="InterPro" id="IPR016181">
    <property type="entry name" value="Acyl_CoA_acyltransferase"/>
</dbReference>
<keyword evidence="3" id="KW-1185">Reference proteome</keyword>
<protein>
    <submittedName>
        <fullName evidence="2">GNAT family N-acetyltransferase</fullName>
    </submittedName>
</protein>